<dbReference type="GO" id="GO:0043190">
    <property type="term" value="C:ATP-binding cassette (ABC) transporter complex"/>
    <property type="evidence" value="ECO:0007669"/>
    <property type="project" value="InterPro"/>
</dbReference>
<proteinExistence type="predicted"/>
<protein>
    <submittedName>
        <fullName evidence="3">Microcin C transport system substrate-binding protein</fullName>
    </submittedName>
</protein>
<organism evidence="3 4">
    <name type="scientific">Rivihabitans pingtungensis</name>
    <dbReference type="NCBI Taxonomy" id="1054498"/>
    <lineage>
        <taxon>Bacteria</taxon>
        <taxon>Pseudomonadati</taxon>
        <taxon>Pseudomonadota</taxon>
        <taxon>Betaproteobacteria</taxon>
        <taxon>Neisseriales</taxon>
        <taxon>Aquaspirillaceae</taxon>
        <taxon>Rivihabitans</taxon>
    </lineage>
</organism>
<keyword evidence="4" id="KW-1185">Reference proteome</keyword>
<dbReference type="InterPro" id="IPR030678">
    <property type="entry name" value="Peptide/Ni-bd"/>
</dbReference>
<keyword evidence="1" id="KW-0732">Signal</keyword>
<dbReference type="Proteomes" id="UP000247555">
    <property type="component" value="Unassembled WGS sequence"/>
</dbReference>
<sequence length="575" mass="65284">MALGETPRYAPGFSHFDYVNPNAPKGGRLLLPAMGSFDSLNPFTLKGDKESGLGLLVDTLMEKSLDEPFAMYGLLADDMALADDGLSVRFHLNPAARFSDGSPVLAEDVKASFDTLTRDKTAHPRYRMYFADVKQVTVLDTHTVRFDFRRRNAELHMILGELPVFARHWLQGQPLASRTLQPPLASGPYLLARYALGKYSVYQRRPDYWARELPSRRGQYNFDRIEFRYMLDDTVRLEAFKAGEFDVSVENVAKQWARGYSGRAFASGALKKLEVPHGNGAGMQGFAMNLRRPLFTDRRVRQALVLAFDFDWANRQLFYRQYTRSDSYFSNSELAARGLPGADELALLNPLKDKLDPAVFGPAIDAPKSPDALSLRANLRQAQKLLAEAGWRMGDDGWLVNAAGQRLEFEFLTYTRTFERVAAPYQRNLEKLGVKLNVRMVDPALFQKRLEQFDFDMTVAGFPQSASPGNEQLDYFGSAAARQPGSNNLLGLQDPAVDALLQHFVTFRHRAELVAASRALDRVLRAGYYLMPNWHLAYHRIAYRDIFGRPERLPRYFQAQDWVERTWWAKPGARP</sequence>
<evidence type="ECO:0000259" key="2">
    <source>
        <dbReference type="Pfam" id="PF00496"/>
    </source>
</evidence>
<dbReference type="SUPFAM" id="SSF53850">
    <property type="entry name" value="Periplasmic binding protein-like II"/>
    <property type="match status" value="1"/>
</dbReference>
<dbReference type="Pfam" id="PF00496">
    <property type="entry name" value="SBP_bac_5"/>
    <property type="match status" value="1"/>
</dbReference>
<feature type="domain" description="Solute-binding protein family 5" evidence="2">
    <location>
        <begin position="72"/>
        <end position="480"/>
    </location>
</feature>
<dbReference type="EMBL" id="QJKI01000020">
    <property type="protein sequence ID" value="PXX76984.1"/>
    <property type="molecule type" value="Genomic_DNA"/>
</dbReference>
<dbReference type="Gene3D" id="3.40.190.10">
    <property type="entry name" value="Periplasmic binding protein-like II"/>
    <property type="match status" value="1"/>
</dbReference>
<dbReference type="CDD" id="cd08497">
    <property type="entry name" value="MbnE-like"/>
    <property type="match status" value="1"/>
</dbReference>
<dbReference type="Gene3D" id="3.10.105.10">
    <property type="entry name" value="Dipeptide-binding Protein, Domain 3"/>
    <property type="match status" value="1"/>
</dbReference>
<dbReference type="AlphaFoldDB" id="A0A318KFR2"/>
<dbReference type="GO" id="GO:0030288">
    <property type="term" value="C:outer membrane-bounded periplasmic space"/>
    <property type="evidence" value="ECO:0007669"/>
    <property type="project" value="TreeGrafter"/>
</dbReference>
<evidence type="ECO:0000313" key="3">
    <source>
        <dbReference type="EMBL" id="PXX76984.1"/>
    </source>
</evidence>
<dbReference type="PIRSF" id="PIRSF002741">
    <property type="entry name" value="MppA"/>
    <property type="match status" value="1"/>
</dbReference>
<dbReference type="GO" id="GO:1904680">
    <property type="term" value="F:peptide transmembrane transporter activity"/>
    <property type="evidence" value="ECO:0007669"/>
    <property type="project" value="TreeGrafter"/>
</dbReference>
<accession>A0A318KFR2</accession>
<gene>
    <name evidence="3" type="ORF">DFR34_12044</name>
</gene>
<comment type="caution">
    <text evidence="3">The sequence shown here is derived from an EMBL/GenBank/DDBJ whole genome shotgun (WGS) entry which is preliminary data.</text>
</comment>
<dbReference type="PANTHER" id="PTHR30290:SF64">
    <property type="entry name" value="ABC TRANSPORTER PERIPLASMIC BINDING PROTEIN"/>
    <property type="match status" value="1"/>
</dbReference>
<dbReference type="GO" id="GO:0015833">
    <property type="term" value="P:peptide transport"/>
    <property type="evidence" value="ECO:0007669"/>
    <property type="project" value="TreeGrafter"/>
</dbReference>
<reference evidence="3 4" key="1">
    <citation type="submission" date="2018-05" db="EMBL/GenBank/DDBJ databases">
        <title>Genomic Encyclopedia of Type Strains, Phase IV (KMG-IV): sequencing the most valuable type-strain genomes for metagenomic binning, comparative biology and taxonomic classification.</title>
        <authorList>
            <person name="Goeker M."/>
        </authorList>
    </citation>
    <scope>NUCLEOTIDE SEQUENCE [LARGE SCALE GENOMIC DNA]</scope>
    <source>
        <strain evidence="3 4">DSM 29661</strain>
    </source>
</reference>
<evidence type="ECO:0000313" key="4">
    <source>
        <dbReference type="Proteomes" id="UP000247555"/>
    </source>
</evidence>
<evidence type="ECO:0000256" key="1">
    <source>
        <dbReference type="ARBA" id="ARBA00022729"/>
    </source>
</evidence>
<dbReference type="InterPro" id="IPR039424">
    <property type="entry name" value="SBP_5"/>
</dbReference>
<dbReference type="PANTHER" id="PTHR30290">
    <property type="entry name" value="PERIPLASMIC BINDING COMPONENT OF ABC TRANSPORTER"/>
    <property type="match status" value="1"/>
</dbReference>
<name>A0A318KFR2_9NEIS</name>
<dbReference type="InterPro" id="IPR000914">
    <property type="entry name" value="SBP_5_dom"/>
</dbReference>
<dbReference type="GO" id="GO:0042884">
    <property type="term" value="P:microcin transport"/>
    <property type="evidence" value="ECO:0007669"/>
    <property type="project" value="TreeGrafter"/>
</dbReference>